<organism evidence="1">
    <name type="scientific">Arundo donax</name>
    <name type="common">Giant reed</name>
    <name type="synonym">Donax arundinaceus</name>
    <dbReference type="NCBI Taxonomy" id="35708"/>
    <lineage>
        <taxon>Eukaryota</taxon>
        <taxon>Viridiplantae</taxon>
        <taxon>Streptophyta</taxon>
        <taxon>Embryophyta</taxon>
        <taxon>Tracheophyta</taxon>
        <taxon>Spermatophyta</taxon>
        <taxon>Magnoliopsida</taxon>
        <taxon>Liliopsida</taxon>
        <taxon>Poales</taxon>
        <taxon>Poaceae</taxon>
        <taxon>PACMAD clade</taxon>
        <taxon>Arundinoideae</taxon>
        <taxon>Arundineae</taxon>
        <taxon>Arundo</taxon>
    </lineage>
</organism>
<dbReference type="EMBL" id="GBRH01262901">
    <property type="protein sequence ID" value="JAD34994.1"/>
    <property type="molecule type" value="Transcribed_RNA"/>
</dbReference>
<evidence type="ECO:0000313" key="1">
    <source>
        <dbReference type="EMBL" id="JAD34994.1"/>
    </source>
</evidence>
<dbReference type="AlphaFoldDB" id="A0A0A8Z6H5"/>
<sequence>MHCSYTKEVMEMIRIWSNGLVRLPSQAETITKDWWNALIQECSRAQRRKTTAIVMVALWNVWKERNQRVFEDKTSLPSHVFSLIKEELKLIADAHGRNGVDFYLHGDH</sequence>
<reference evidence="1" key="1">
    <citation type="submission" date="2014-09" db="EMBL/GenBank/DDBJ databases">
        <authorList>
            <person name="Magalhaes I.L.F."/>
            <person name="Oliveira U."/>
            <person name="Santos F.R."/>
            <person name="Vidigal T.H.D.A."/>
            <person name="Brescovit A.D."/>
            <person name="Santos A.J."/>
        </authorList>
    </citation>
    <scope>NUCLEOTIDE SEQUENCE</scope>
    <source>
        <tissue evidence="1">Shoot tissue taken approximately 20 cm above the soil surface</tissue>
    </source>
</reference>
<reference evidence="1" key="2">
    <citation type="journal article" date="2015" name="Data Brief">
        <title>Shoot transcriptome of the giant reed, Arundo donax.</title>
        <authorList>
            <person name="Barrero R.A."/>
            <person name="Guerrero F.D."/>
            <person name="Moolhuijzen P."/>
            <person name="Goolsby J.A."/>
            <person name="Tidwell J."/>
            <person name="Bellgard S.E."/>
            <person name="Bellgard M.I."/>
        </authorList>
    </citation>
    <scope>NUCLEOTIDE SEQUENCE</scope>
    <source>
        <tissue evidence="1">Shoot tissue taken approximately 20 cm above the soil surface</tissue>
    </source>
</reference>
<proteinExistence type="predicted"/>
<accession>A0A0A8Z6H5</accession>
<protein>
    <submittedName>
        <fullName evidence="1">Uncharacterized protein</fullName>
    </submittedName>
</protein>
<name>A0A0A8Z6H5_ARUDO</name>